<keyword evidence="5 10" id="KW-0285">Flavoprotein</keyword>
<dbReference type="AlphaFoldDB" id="A0A0H3DVI9"/>
<dbReference type="Proteomes" id="UP000002230">
    <property type="component" value="Chromosome"/>
</dbReference>
<evidence type="ECO:0000256" key="6">
    <source>
        <dbReference type="ARBA" id="ARBA00022827"/>
    </source>
</evidence>
<keyword evidence="4" id="KW-0813">Transport</keyword>
<dbReference type="Gene3D" id="3.50.50.60">
    <property type="entry name" value="FAD/NAD(P)-binding domain"/>
    <property type="match status" value="1"/>
</dbReference>
<dbReference type="GO" id="GO:0016491">
    <property type="term" value="F:oxidoreductase activity"/>
    <property type="evidence" value="ECO:0007669"/>
    <property type="project" value="UniProtKB-UniRule"/>
</dbReference>
<dbReference type="NCBIfam" id="NF007542">
    <property type="entry name" value="PRK10157.1"/>
    <property type="match status" value="1"/>
</dbReference>
<dbReference type="PANTHER" id="PTHR43624">
    <property type="entry name" value="ELECTRON TRANSFER FLAVOPROTEIN-QUINONE OXIDOREDUCTASE YDIS-RELATED"/>
    <property type="match status" value="1"/>
</dbReference>
<dbReference type="SUPFAM" id="SSF51905">
    <property type="entry name" value="FAD/NAD(P)-binding domain"/>
    <property type="match status" value="1"/>
</dbReference>
<evidence type="ECO:0000256" key="1">
    <source>
        <dbReference type="ARBA" id="ARBA00001974"/>
    </source>
</evidence>
<feature type="domain" description="ETF-QO/FixC ubiquinone-binding" evidence="12">
    <location>
        <begin position="202"/>
        <end position="299"/>
    </location>
</feature>
<dbReference type="PANTHER" id="PTHR43624:SF1">
    <property type="entry name" value="PROTEIN FIXC"/>
    <property type="match status" value="1"/>
</dbReference>
<reference evidence="14 15" key="2">
    <citation type="journal article" date="2011" name="BMC Immunol.">
        <title>Comparison of static immersion and intravenous injection systems for exposure of zebrafish embryos to the natural pathogen Edwardsiella tarda.</title>
        <authorList>
            <person name="van Soest J.J."/>
            <person name="Stockhammer O.W."/>
            <person name="Ordas A."/>
            <person name="Bloemberg G.V."/>
            <person name="Spaink H.P."/>
            <person name="Meijer A.H."/>
        </authorList>
    </citation>
    <scope>NUCLEOTIDE SEQUENCE [LARGE SCALE GENOMIC DNA]</scope>
    <source>
        <strain evidence="14 15">FL6-60</strain>
    </source>
</reference>
<evidence type="ECO:0000256" key="7">
    <source>
        <dbReference type="ARBA" id="ARBA00022982"/>
    </source>
</evidence>
<evidence type="ECO:0000259" key="13">
    <source>
        <dbReference type="Pfam" id="PF26311"/>
    </source>
</evidence>
<evidence type="ECO:0000256" key="2">
    <source>
        <dbReference type="ARBA" id="ARBA00006796"/>
    </source>
</evidence>
<dbReference type="InterPro" id="IPR059103">
    <property type="entry name" value="FixC-like_C"/>
</dbReference>
<dbReference type="NCBIfam" id="NF007450">
    <property type="entry name" value="PRK10015.1"/>
    <property type="match status" value="1"/>
</dbReference>
<dbReference type="Pfam" id="PF26311">
    <property type="entry name" value="ETF-QO_FixC_C"/>
    <property type="match status" value="1"/>
</dbReference>
<evidence type="ECO:0000259" key="11">
    <source>
        <dbReference type="Pfam" id="PF01494"/>
    </source>
</evidence>
<keyword evidence="7" id="KW-0249">Electron transport</keyword>
<evidence type="ECO:0000259" key="12">
    <source>
        <dbReference type="Pfam" id="PF21162"/>
    </source>
</evidence>
<dbReference type="InterPro" id="IPR002938">
    <property type="entry name" value="FAD-bd"/>
</dbReference>
<comment type="cofactor">
    <cofactor evidence="1 10">
        <name>FAD</name>
        <dbReference type="ChEBI" id="CHEBI:57692"/>
    </cofactor>
</comment>
<evidence type="ECO:0000256" key="9">
    <source>
        <dbReference type="ARBA" id="ARBA00037588"/>
    </source>
</evidence>
<name>A0A0H3DVI9_EDWTF</name>
<protein>
    <recommendedName>
        <fullName evidence="3 10">Protein FixC</fullName>
    </recommendedName>
</protein>
<dbReference type="HOGENOM" id="CLU_050977_0_0_6"/>
<dbReference type="SUPFAM" id="SSF54373">
    <property type="entry name" value="FAD-linked reductases, C-terminal domain"/>
    <property type="match status" value="1"/>
</dbReference>
<dbReference type="GO" id="GO:0071949">
    <property type="term" value="F:FAD binding"/>
    <property type="evidence" value="ECO:0007669"/>
    <property type="project" value="UniProtKB-UniRule"/>
</dbReference>
<dbReference type="KEGG" id="etd:ETAF_2405"/>
<comment type="function">
    <text evidence="10">Part of an electron transfer system.</text>
</comment>
<evidence type="ECO:0000313" key="15">
    <source>
        <dbReference type="Proteomes" id="UP000002230"/>
    </source>
</evidence>
<feature type="domain" description="FAD-binding" evidence="11">
    <location>
        <begin position="25"/>
        <end position="193"/>
    </location>
</feature>
<accession>A0A0H3DVI9</accession>
<dbReference type="EMBL" id="CP002154">
    <property type="protein sequence ID" value="ADM42508.1"/>
    <property type="molecule type" value="Genomic_DNA"/>
</dbReference>
<proteinExistence type="inferred from homology"/>
<evidence type="ECO:0000313" key="14">
    <source>
        <dbReference type="EMBL" id="ADM42508.1"/>
    </source>
</evidence>
<dbReference type="Pfam" id="PF01494">
    <property type="entry name" value="FAD_binding_3"/>
    <property type="match status" value="1"/>
</dbReference>
<dbReference type="PATRIC" id="fig|718251.5.peg.2497"/>
<keyword evidence="15" id="KW-1185">Reference proteome</keyword>
<dbReference type="Pfam" id="PF21162">
    <property type="entry name" value="ETFQO_UQ-bd"/>
    <property type="match status" value="1"/>
</dbReference>
<comment type="similarity">
    <text evidence="2 10">Belongs to the ETF-QO/FixC family.</text>
</comment>
<evidence type="ECO:0000256" key="10">
    <source>
        <dbReference type="RuleBase" id="RU366069"/>
    </source>
</evidence>
<evidence type="ECO:0000256" key="3">
    <source>
        <dbReference type="ARBA" id="ARBA00019877"/>
    </source>
</evidence>
<comment type="function">
    <text evidence="9">Could be part of an electron transfer system required for anaerobic carnitine reduction.</text>
</comment>
<evidence type="ECO:0000256" key="5">
    <source>
        <dbReference type="ARBA" id="ARBA00022630"/>
    </source>
</evidence>
<evidence type="ECO:0000256" key="4">
    <source>
        <dbReference type="ARBA" id="ARBA00022448"/>
    </source>
</evidence>
<organism evidence="14 15">
    <name type="scientific">Edwardsiella tarda (strain FL6-60)</name>
    <dbReference type="NCBI Taxonomy" id="718251"/>
    <lineage>
        <taxon>Bacteria</taxon>
        <taxon>Pseudomonadati</taxon>
        <taxon>Pseudomonadota</taxon>
        <taxon>Gammaproteobacteria</taxon>
        <taxon>Enterobacterales</taxon>
        <taxon>Hafniaceae</taxon>
        <taxon>Edwardsiella</taxon>
    </lineage>
</organism>
<gene>
    <name evidence="14" type="primary">fixC</name>
    <name evidence="14" type="ordered locus">ETAF_2405</name>
</gene>
<dbReference type="InterPro" id="IPR049398">
    <property type="entry name" value="ETF-QO/FixC_UQ-bd"/>
</dbReference>
<evidence type="ECO:0000256" key="8">
    <source>
        <dbReference type="ARBA" id="ARBA00023002"/>
    </source>
</evidence>
<reference evidence="15" key="1">
    <citation type="submission" date="2010-08" db="EMBL/GenBank/DDBJ databases">
        <title>Genome comparisons of Edwardsiella bacteria analysed using deep sequencing technology.</title>
        <authorList>
            <person name="van Soest J.J."/>
            <person name="Henkel C.V."/>
            <person name="Jansen H.J."/>
            <person name="van den Hondel C.A.M.J.J."/>
            <person name="Bloemberg G.V."/>
            <person name="Meijer A.H."/>
            <person name="Spaink H.P."/>
        </authorList>
    </citation>
    <scope>NUCLEOTIDE SEQUENCE [LARGE SCALE GENOMIC DNA]</scope>
    <source>
        <strain evidence="15">FL6-60</strain>
    </source>
</reference>
<dbReference type="InterPro" id="IPR036188">
    <property type="entry name" value="FAD/NAD-bd_sf"/>
</dbReference>
<dbReference type="PRINTS" id="PR00420">
    <property type="entry name" value="RNGMNOXGNASE"/>
</dbReference>
<feature type="domain" description="FixC-like C-terminal" evidence="13">
    <location>
        <begin position="387"/>
        <end position="447"/>
    </location>
</feature>
<sequence>MAGAVTPAPAALSATGDTMSEDAFDAIIVGAGLAGCVAALVLARAGANVLVIERGNYAGAKNVTGGRLYAHTLERIIPGFAEQAPVERRITHEKISFLTADSAVTLDYHNARDGAAEAASYSVLRGKFDTWLMEQAEAAGAQFIPGIRVDRLIQRDGRVVGVEADGDELEANVVILAEGVNALLAEQIGMVQPRVEAKNVAVGVKELIELPRELLEARFALQGNDGTAWLFAGTPSDGLMGGGFLYTNGDSLSLGIVCGLHHIEQAGKSIPQMLEDFKQHPTVRPLIEGGKTVEYAAHVVPEAGINMQPKLVADGVLLAGDAAGMCLNLGFTIRGMDLAIASGEAAARAVLAAREKNDFSAAGLAEYPRLLESLPVMKELRHYRKVPQMMDNPRMFTQYPQLAADIMSALFTVDGRPPQPLRKTLLQHCKQVGYLNLLKDGIKGVTAL</sequence>
<keyword evidence="8 10" id="KW-0560">Oxidoreductase</keyword>
<keyword evidence="6 10" id="KW-0274">FAD</keyword>
<dbReference type="InterPro" id="IPR039651">
    <property type="entry name" value="FixC-like"/>
</dbReference>